<dbReference type="Pfam" id="PF13585">
    <property type="entry name" value="CHU_C"/>
    <property type="match status" value="1"/>
</dbReference>
<dbReference type="PANTHER" id="PTHR46534:SF1">
    <property type="entry name" value="IGGFC-BINDING PROTEIN N-TERMINAL DOMAIN-CONTAINING PROTEIN"/>
    <property type="match status" value="1"/>
</dbReference>
<dbReference type="RefSeq" id="WP_154287606.1">
    <property type="nucleotide sequence ID" value="NZ_WKJI01000002.1"/>
</dbReference>
<dbReference type="Proteomes" id="UP000462931">
    <property type="component" value="Unassembled WGS sequence"/>
</dbReference>
<proteinExistence type="predicted"/>
<dbReference type="InterPro" id="IPR013783">
    <property type="entry name" value="Ig-like_fold"/>
</dbReference>
<reference evidence="3 4" key="1">
    <citation type="submission" date="2019-11" db="EMBL/GenBank/DDBJ databases">
        <authorList>
            <person name="Cheng Q."/>
            <person name="Yang Z."/>
        </authorList>
    </citation>
    <scope>NUCLEOTIDE SEQUENCE [LARGE SCALE GENOMIC DNA]</scope>
    <source>
        <strain evidence="3 4">HX-22-1</strain>
    </source>
</reference>
<feature type="domain" description="PKD" evidence="2">
    <location>
        <begin position="665"/>
        <end position="730"/>
    </location>
</feature>
<keyword evidence="4" id="KW-1185">Reference proteome</keyword>
<evidence type="ECO:0000259" key="2">
    <source>
        <dbReference type="PROSITE" id="PS50093"/>
    </source>
</evidence>
<dbReference type="SMART" id="SM00089">
    <property type="entry name" value="PKD"/>
    <property type="match status" value="4"/>
</dbReference>
<evidence type="ECO:0000313" key="3">
    <source>
        <dbReference type="EMBL" id="MRX47474.1"/>
    </source>
</evidence>
<feature type="domain" description="PKD" evidence="2">
    <location>
        <begin position="777"/>
        <end position="819"/>
    </location>
</feature>
<dbReference type="EMBL" id="WKJI01000002">
    <property type="protein sequence ID" value="MRX47474.1"/>
    <property type="molecule type" value="Genomic_DNA"/>
</dbReference>
<dbReference type="Pfam" id="PF17517">
    <property type="entry name" value="IgGFc_binding"/>
    <property type="match status" value="1"/>
</dbReference>
<dbReference type="InterPro" id="IPR000601">
    <property type="entry name" value="PKD_dom"/>
</dbReference>
<dbReference type="InterPro" id="IPR035234">
    <property type="entry name" value="IgGFc-bd_N"/>
</dbReference>
<feature type="signal peptide" evidence="1">
    <location>
        <begin position="1"/>
        <end position="24"/>
    </location>
</feature>
<dbReference type="NCBIfam" id="TIGR04131">
    <property type="entry name" value="Bac_Flav_CTERM"/>
    <property type="match status" value="1"/>
</dbReference>
<dbReference type="InterPro" id="IPR035986">
    <property type="entry name" value="PKD_dom_sf"/>
</dbReference>
<dbReference type="InterPro" id="IPR026341">
    <property type="entry name" value="T9SS_type_B"/>
</dbReference>
<dbReference type="PROSITE" id="PS50093">
    <property type="entry name" value="PKD"/>
    <property type="match status" value="4"/>
</dbReference>
<dbReference type="SUPFAM" id="SSF49299">
    <property type="entry name" value="PKD domain"/>
    <property type="match status" value="4"/>
</dbReference>
<gene>
    <name evidence="3" type="ORF">GJJ64_09760</name>
</gene>
<dbReference type="Gene3D" id="2.60.40.10">
    <property type="entry name" value="Immunoglobulins"/>
    <property type="match status" value="5"/>
</dbReference>
<keyword evidence="1" id="KW-0732">Signal</keyword>
<evidence type="ECO:0000313" key="4">
    <source>
        <dbReference type="Proteomes" id="UP000462931"/>
    </source>
</evidence>
<organism evidence="3 4">
    <name type="scientific">Pedobacter puniceum</name>
    <dbReference type="NCBI Taxonomy" id="2666136"/>
    <lineage>
        <taxon>Bacteria</taxon>
        <taxon>Pseudomonadati</taxon>
        <taxon>Bacteroidota</taxon>
        <taxon>Sphingobacteriia</taxon>
        <taxon>Sphingobacteriales</taxon>
        <taxon>Sphingobacteriaceae</taxon>
        <taxon>Pedobacter</taxon>
    </lineage>
</organism>
<sequence>MNHFKLVLYLCSVLCFAAIGNVMAQGSSNKGTDFWVAYAGHVDGLNSRLTLFITSQTNAVVNINAGGINLPPVTVLANQAVPVYINPNTYTNTYISGSDVIYQNRGIHVTSDVPIVLYSHISRNARSAATLVLPTKALGNEYVAMAYEQVASSRTELKVSQFTLVGVEDSTQIEITPVDTILNNTRLGRAPFQIRLDKGDVYQYQSTKDVTGVRIKTIGNCKPLAVFSGSTKAGFCATSLGGSEDNLYQQLFPVTAWGKNYITAPFYNAQNGVQDIIRVYVNEDNTEISVNGSTTQAGSTTLSNPYAKGSIITFYGSTPFVIKGTKPISVAQLQVTQACNPNNSGTLRFPGDPEMTILNPIEQTLSDVTLYSAVSVPVVAPTNIIAHYLNIILKTSDIPSLRVDGAVPAGNFVTIDSEYSYITINVTASSAVNPAHRIVCNGGFIAIAYGYGSTESYAYLAGSDLKNLNANISFFPPGSTNSTSNLCIGEDYHVQLKLPYPTNRIIWDLKNGQKRDTINPTAPSKTEIVNGVTSYFYDYQINASEINTSGMYNLKSIVLNPAPASCSAEEEILTEFEVFNPPTASFIYNNKLCPESPIAFTPISDGKGNTVNKWLWDFGDGNISTLQNPNHAYTTPGDKIVSLSVATDKGCWSAIFKDTVHIKAFPNPDFNFSSKTCVNKEIQFSDISTANAQNITSWLWNFGDGNTSTLQNPKHVFTTVGDFTVTLTVTTDNACVKAISKVIKVSPLPVVDFSTPDFCLSDALAKFINTSTIADNSNMSYAWDFGDPASGSFNTSVQKDGTHSYSAQGVYRVKLTATSLVTGCQTVLEKDFTVNGSTPVPRFNVLNDAALCINQTVVFEDLAVVDFGEITKIEWYWDYDQNPSLKFVDETPALRNAAEKRKYSYTYPIFYAPLTKQVKVRMVVYSGISCSGYTDKIITLKAVPRVNFILPSTCLPQGKAAFTNNTTINGVDDPAISYMWDFGNGNTSTQKNPIHQYSAAGNYRVILTATFNGCSKSDTLSFNVVAAIPDVNFEVINSNNLCSNQPVVFKNLSSVSFGNITKIEWFFNDFTEANNPNYYRVVSAPALGAEYSFSYPLFHNPLTKNITVKLKAYSGTCVSEKIMNITLKAIPQISFTPIPEVCQEQADFRITQAKENSGFAGSATFTGRGVSSNGMFSPSSAGPGEHQITYTFTGANGCVEVLSQNIKVNPTPIISAGENQTILIGGNTVLNAVASGEGLTYSWSPATGLSNPTILNPVANPTDDITYTLTVKSAAGCVATDDVFVKVLQKPEIPNVFTPNGDGTNDRWEIKYLDSYPSVQVNVYNRYGKVVYQSNNYSQAWDGRFNGEDLPVGAYYYIITIEERNLKYSGSVMIVR</sequence>
<comment type="caution">
    <text evidence="3">The sequence shown here is derived from an EMBL/GenBank/DDBJ whole genome shotgun (WGS) entry which is preliminary data.</text>
</comment>
<name>A0A7K0FNB1_9SPHI</name>
<dbReference type="InterPro" id="IPR022409">
    <property type="entry name" value="PKD/Chitinase_dom"/>
</dbReference>
<dbReference type="CDD" id="cd00146">
    <property type="entry name" value="PKD"/>
    <property type="match status" value="4"/>
</dbReference>
<protein>
    <submittedName>
        <fullName evidence="3">PKD domain-containing protein</fullName>
    </submittedName>
</protein>
<feature type="domain" description="PKD" evidence="2">
    <location>
        <begin position="973"/>
        <end position="1010"/>
    </location>
</feature>
<dbReference type="Pfam" id="PF18911">
    <property type="entry name" value="PKD_4"/>
    <property type="match status" value="4"/>
</dbReference>
<evidence type="ECO:0000256" key="1">
    <source>
        <dbReference type="SAM" id="SignalP"/>
    </source>
</evidence>
<accession>A0A7K0FNB1</accession>
<feature type="domain" description="PKD" evidence="2">
    <location>
        <begin position="614"/>
        <end position="650"/>
    </location>
</feature>
<dbReference type="PANTHER" id="PTHR46534">
    <property type="entry name" value="IGGFC_BINDING DOMAIN-CONTAINING PROTEIN"/>
    <property type="match status" value="1"/>
</dbReference>
<feature type="chain" id="PRO_5029628961" evidence="1">
    <location>
        <begin position="25"/>
        <end position="1376"/>
    </location>
</feature>